<keyword evidence="5 6" id="KW-0472">Membrane</keyword>
<proteinExistence type="predicted"/>
<accession>A0AAW0CEH1</accession>
<feature type="transmembrane region" description="Helical" evidence="6">
    <location>
        <begin position="272"/>
        <end position="291"/>
    </location>
</feature>
<evidence type="ECO:0000256" key="6">
    <source>
        <dbReference type="SAM" id="Phobius"/>
    </source>
</evidence>
<dbReference type="GO" id="GO:0022857">
    <property type="term" value="F:transmembrane transporter activity"/>
    <property type="evidence" value="ECO:0007669"/>
    <property type="project" value="InterPro"/>
</dbReference>
<dbReference type="Gene3D" id="1.20.1250.20">
    <property type="entry name" value="MFS general substrate transporter like domains"/>
    <property type="match status" value="2"/>
</dbReference>
<feature type="transmembrane region" description="Helical" evidence="6">
    <location>
        <begin position="360"/>
        <end position="382"/>
    </location>
</feature>
<evidence type="ECO:0000256" key="3">
    <source>
        <dbReference type="ARBA" id="ARBA00022692"/>
    </source>
</evidence>
<dbReference type="FunFam" id="1.20.1250.20:FF:000018">
    <property type="entry name" value="MFS transporter permease"/>
    <property type="match status" value="1"/>
</dbReference>
<organism evidence="8 9">
    <name type="scientific">Paramarasmius palmivorus</name>
    <dbReference type="NCBI Taxonomy" id="297713"/>
    <lineage>
        <taxon>Eukaryota</taxon>
        <taxon>Fungi</taxon>
        <taxon>Dikarya</taxon>
        <taxon>Basidiomycota</taxon>
        <taxon>Agaricomycotina</taxon>
        <taxon>Agaricomycetes</taxon>
        <taxon>Agaricomycetidae</taxon>
        <taxon>Agaricales</taxon>
        <taxon>Marasmiineae</taxon>
        <taxon>Marasmiaceae</taxon>
        <taxon>Paramarasmius</taxon>
    </lineage>
</organism>
<feature type="transmembrane region" description="Helical" evidence="6">
    <location>
        <begin position="427"/>
        <end position="448"/>
    </location>
</feature>
<evidence type="ECO:0000256" key="2">
    <source>
        <dbReference type="ARBA" id="ARBA00022448"/>
    </source>
</evidence>
<dbReference type="PANTHER" id="PTHR43791">
    <property type="entry name" value="PERMEASE-RELATED"/>
    <property type="match status" value="1"/>
</dbReference>
<comment type="caution">
    <text evidence="8">The sequence shown here is derived from an EMBL/GenBank/DDBJ whole genome shotgun (WGS) entry which is preliminary data.</text>
</comment>
<evidence type="ECO:0000313" key="9">
    <source>
        <dbReference type="Proteomes" id="UP001383192"/>
    </source>
</evidence>
<dbReference type="PROSITE" id="PS50850">
    <property type="entry name" value="MFS"/>
    <property type="match status" value="1"/>
</dbReference>
<dbReference type="GO" id="GO:0016020">
    <property type="term" value="C:membrane"/>
    <property type="evidence" value="ECO:0007669"/>
    <property type="project" value="UniProtKB-SubCell"/>
</dbReference>
<name>A0AAW0CEH1_9AGAR</name>
<dbReference type="FunFam" id="1.20.1250.20:FF:000394">
    <property type="entry name" value="MFS general substrate transporter"/>
    <property type="match status" value="1"/>
</dbReference>
<feature type="transmembrane region" description="Helical" evidence="6">
    <location>
        <begin position="102"/>
        <end position="122"/>
    </location>
</feature>
<evidence type="ECO:0000256" key="1">
    <source>
        <dbReference type="ARBA" id="ARBA00004141"/>
    </source>
</evidence>
<protein>
    <recommendedName>
        <fullName evidence="7">Major facilitator superfamily (MFS) profile domain-containing protein</fullName>
    </recommendedName>
</protein>
<feature type="transmembrane region" description="Helical" evidence="6">
    <location>
        <begin position="195"/>
        <end position="218"/>
    </location>
</feature>
<keyword evidence="3 6" id="KW-0812">Transmembrane</keyword>
<dbReference type="InterPro" id="IPR020846">
    <property type="entry name" value="MFS_dom"/>
</dbReference>
<evidence type="ECO:0000256" key="4">
    <source>
        <dbReference type="ARBA" id="ARBA00022989"/>
    </source>
</evidence>
<feature type="transmembrane region" description="Helical" evidence="6">
    <location>
        <begin position="394"/>
        <end position="415"/>
    </location>
</feature>
<dbReference type="Pfam" id="PF07690">
    <property type="entry name" value="MFS_1"/>
    <property type="match status" value="1"/>
</dbReference>
<dbReference type="InterPro" id="IPR036259">
    <property type="entry name" value="MFS_trans_sf"/>
</dbReference>
<keyword evidence="2" id="KW-0813">Transport</keyword>
<evidence type="ECO:0000256" key="5">
    <source>
        <dbReference type="ARBA" id="ARBA00023136"/>
    </source>
</evidence>
<dbReference type="SUPFAM" id="SSF103473">
    <property type="entry name" value="MFS general substrate transporter"/>
    <property type="match status" value="1"/>
</dbReference>
<feature type="transmembrane region" description="Helical" evidence="6">
    <location>
        <begin position="128"/>
        <end position="150"/>
    </location>
</feature>
<keyword evidence="4 6" id="KW-1133">Transmembrane helix</keyword>
<gene>
    <name evidence="8" type="ORF">VNI00_011375</name>
</gene>
<feature type="transmembrane region" description="Helical" evidence="6">
    <location>
        <begin position="336"/>
        <end position="354"/>
    </location>
</feature>
<feature type="domain" description="Major facilitator superfamily (MFS) profile" evidence="7">
    <location>
        <begin position="36"/>
        <end position="453"/>
    </location>
</feature>
<evidence type="ECO:0000259" key="7">
    <source>
        <dbReference type="PROSITE" id="PS50850"/>
    </source>
</evidence>
<sequence length="468" mass="51484">MVQKPEQEWREEFSQMTYAPGSDAEKRLVRKIDMHIVPTIWVLYTLSYLDRANIGNAKAGGMEEALGLTSTQYSVVLLVFFVSYVVFEVPANMVLTRVRPSFFLSGLCFLWGAVAACMAAVSNWHQLAGIRFALGVVEAGFAPGVAFYLSSWYKRHELAKRFSIYYTATAVSGAFSGLLAGVITDNLKYARGLEGWQWLLLIEGVASSAAGCVTWYFLPDWPSTTTWLTPEERFIATQRLAYDGIGNAGGDKALEPTHGEAFKMTVTDWRTWMLAVMYMLATGSQTIQYFIPTLVGQLGYSGYMKQYMTIPIYAVALVSIVVFCFISDIRKERGNYVTIASLIAGISFIITVAVDNKKAKYAFLCFAVGGVYAACPLTLLWVSSVIPFPAEKRAVAIALVNGLGNSASIYGSFLWPDRTGPRYVQGFATTTAFVLALAVLAQVLKYLLAKYPSATLDESAKQVEESSV</sequence>
<feature type="transmembrane region" description="Helical" evidence="6">
    <location>
        <begin position="311"/>
        <end position="329"/>
    </location>
</feature>
<dbReference type="PANTHER" id="PTHR43791:SF38">
    <property type="entry name" value="MAJOR FACILITATOR SUPERFAMILY (MFS) PROFILE DOMAIN-CONTAINING PROTEIN"/>
    <property type="match status" value="1"/>
</dbReference>
<dbReference type="EMBL" id="JAYKXP010000049">
    <property type="protein sequence ID" value="KAK7036710.1"/>
    <property type="molecule type" value="Genomic_DNA"/>
</dbReference>
<dbReference type="AlphaFoldDB" id="A0AAW0CEH1"/>
<keyword evidence="9" id="KW-1185">Reference proteome</keyword>
<dbReference type="InterPro" id="IPR011701">
    <property type="entry name" value="MFS"/>
</dbReference>
<feature type="transmembrane region" description="Helical" evidence="6">
    <location>
        <begin position="162"/>
        <end position="183"/>
    </location>
</feature>
<feature type="transmembrane region" description="Helical" evidence="6">
    <location>
        <begin position="73"/>
        <end position="95"/>
    </location>
</feature>
<comment type="subcellular location">
    <subcellularLocation>
        <location evidence="1">Membrane</location>
        <topology evidence="1">Multi-pass membrane protein</topology>
    </subcellularLocation>
</comment>
<reference evidence="8 9" key="1">
    <citation type="submission" date="2024-01" db="EMBL/GenBank/DDBJ databases">
        <title>A draft genome for a cacao thread blight-causing isolate of Paramarasmius palmivorus.</title>
        <authorList>
            <person name="Baruah I.K."/>
            <person name="Bukari Y."/>
            <person name="Amoako-Attah I."/>
            <person name="Meinhardt L.W."/>
            <person name="Bailey B.A."/>
            <person name="Cohen S.P."/>
        </authorList>
    </citation>
    <scope>NUCLEOTIDE SEQUENCE [LARGE SCALE GENOMIC DNA]</scope>
    <source>
        <strain evidence="8 9">GH-12</strain>
    </source>
</reference>
<dbReference type="Proteomes" id="UP001383192">
    <property type="component" value="Unassembled WGS sequence"/>
</dbReference>
<evidence type="ECO:0000313" key="8">
    <source>
        <dbReference type="EMBL" id="KAK7036710.1"/>
    </source>
</evidence>